<dbReference type="InterPro" id="IPR013187">
    <property type="entry name" value="F-box-assoc_dom_typ3"/>
</dbReference>
<evidence type="ECO:0000259" key="1">
    <source>
        <dbReference type="SMART" id="SM00256"/>
    </source>
</evidence>
<keyword evidence="3" id="KW-1185">Reference proteome</keyword>
<dbReference type="SMART" id="SM00256">
    <property type="entry name" value="FBOX"/>
    <property type="match status" value="1"/>
</dbReference>
<evidence type="ECO:0000313" key="2">
    <source>
        <dbReference type="EMBL" id="GJT57861.1"/>
    </source>
</evidence>
<sequence length="412" mass="47663">MDRIPSSIIFDIFSRVPARCLARSRCVSKIWCKYIDDRYLTIIHDKRVVEEPTPILYHYHISIKKRTLSLCFHVSEFKQVGTTHLVFEPKKGPFLEFLRKRPPCGSSIRRIEAQGSCNGLICLSQDDGYVITSLAVLHPLRKEYYELPPFPLHFEKHMRRESCGLGFDAFTNTWKMVCVLLKAYTPPDKPDMVMKNLCTMVHVFGTNSWREIPQVSSYPVTGKAVFANGCLHWLVSHIDMKTEDGGREVIWFDVNKEEFGLIKRPKRMCDLWRNYSCYYDQLVDLNGEVGYVCSRTMEVWVLKQKEWVPHCWFEKYIIPDGYIEVLGCWNKDGDMLIKNLADGRYAFFVYNRKSGVLHNTNVAGAGLCPDIFMYPNSLSSIRGINTNSFSVRKTGVKKSCHNIYTTNPSHMS</sequence>
<dbReference type="EMBL" id="BQNB010016967">
    <property type="protein sequence ID" value="GJT57861.1"/>
    <property type="molecule type" value="Genomic_DNA"/>
</dbReference>
<dbReference type="InterPro" id="IPR001810">
    <property type="entry name" value="F-box_dom"/>
</dbReference>
<reference evidence="2" key="1">
    <citation type="journal article" date="2022" name="Int. J. Mol. Sci.">
        <title>Draft Genome of Tanacetum Coccineum: Genomic Comparison of Closely Related Tanacetum-Family Plants.</title>
        <authorList>
            <person name="Yamashiro T."/>
            <person name="Shiraishi A."/>
            <person name="Nakayama K."/>
            <person name="Satake H."/>
        </authorList>
    </citation>
    <scope>NUCLEOTIDE SEQUENCE</scope>
</reference>
<accession>A0ABQ5F3F8</accession>
<protein>
    <submittedName>
        <fullName evidence="2">F-box domain containing protein</fullName>
    </submittedName>
</protein>
<proteinExistence type="predicted"/>
<feature type="domain" description="F-box" evidence="1">
    <location>
        <begin position="4"/>
        <end position="44"/>
    </location>
</feature>
<dbReference type="Pfam" id="PF00646">
    <property type="entry name" value="F-box"/>
    <property type="match status" value="1"/>
</dbReference>
<gene>
    <name evidence="2" type="ORF">Tco_0992915</name>
</gene>
<dbReference type="Proteomes" id="UP001151760">
    <property type="component" value="Unassembled WGS sequence"/>
</dbReference>
<dbReference type="InterPro" id="IPR036047">
    <property type="entry name" value="F-box-like_dom_sf"/>
</dbReference>
<dbReference type="Pfam" id="PF08268">
    <property type="entry name" value="FBA_3"/>
    <property type="match status" value="1"/>
</dbReference>
<evidence type="ECO:0000313" key="3">
    <source>
        <dbReference type="Proteomes" id="UP001151760"/>
    </source>
</evidence>
<dbReference type="InterPro" id="IPR050796">
    <property type="entry name" value="SCF_F-box_component"/>
</dbReference>
<reference evidence="2" key="2">
    <citation type="submission" date="2022-01" db="EMBL/GenBank/DDBJ databases">
        <authorList>
            <person name="Yamashiro T."/>
            <person name="Shiraishi A."/>
            <person name="Satake H."/>
            <person name="Nakayama K."/>
        </authorList>
    </citation>
    <scope>NUCLEOTIDE SEQUENCE</scope>
</reference>
<dbReference type="PANTHER" id="PTHR31672:SF13">
    <property type="entry name" value="F-BOX PROTEIN CPR30-LIKE"/>
    <property type="match status" value="1"/>
</dbReference>
<dbReference type="NCBIfam" id="TIGR01640">
    <property type="entry name" value="F_box_assoc_1"/>
    <property type="match status" value="1"/>
</dbReference>
<name>A0ABQ5F3F8_9ASTR</name>
<dbReference type="SUPFAM" id="SSF81383">
    <property type="entry name" value="F-box domain"/>
    <property type="match status" value="1"/>
</dbReference>
<organism evidence="2 3">
    <name type="scientific">Tanacetum coccineum</name>
    <dbReference type="NCBI Taxonomy" id="301880"/>
    <lineage>
        <taxon>Eukaryota</taxon>
        <taxon>Viridiplantae</taxon>
        <taxon>Streptophyta</taxon>
        <taxon>Embryophyta</taxon>
        <taxon>Tracheophyta</taxon>
        <taxon>Spermatophyta</taxon>
        <taxon>Magnoliopsida</taxon>
        <taxon>eudicotyledons</taxon>
        <taxon>Gunneridae</taxon>
        <taxon>Pentapetalae</taxon>
        <taxon>asterids</taxon>
        <taxon>campanulids</taxon>
        <taxon>Asterales</taxon>
        <taxon>Asteraceae</taxon>
        <taxon>Asteroideae</taxon>
        <taxon>Anthemideae</taxon>
        <taxon>Anthemidinae</taxon>
        <taxon>Tanacetum</taxon>
    </lineage>
</organism>
<comment type="caution">
    <text evidence="2">The sequence shown here is derived from an EMBL/GenBank/DDBJ whole genome shotgun (WGS) entry which is preliminary data.</text>
</comment>
<dbReference type="InterPro" id="IPR017451">
    <property type="entry name" value="F-box-assoc_interact_dom"/>
</dbReference>
<dbReference type="PANTHER" id="PTHR31672">
    <property type="entry name" value="BNACNNG10540D PROTEIN"/>
    <property type="match status" value="1"/>
</dbReference>